<dbReference type="PROSITE" id="PS51257">
    <property type="entry name" value="PROKAR_LIPOPROTEIN"/>
    <property type="match status" value="1"/>
</dbReference>
<sequence length="167" mass="17979">MKGRRISLLQALALSLLLAALLAGAGCIDGGRLGDLLSPKEGPEPPEISVSGLVTRVVDGDTFDVEGFGRVRLADVDAPEMDTPAGKASKFFAEAWLLDEIVHLDVDDLGVKDRYGRWIAVAYIEDPDTGSLVNFNYLLVSSGHAVIKDFRDNKFDPADWGPAPVTR</sequence>
<evidence type="ECO:0000259" key="1">
    <source>
        <dbReference type="PROSITE" id="PS50830"/>
    </source>
</evidence>
<organism evidence="2 3">
    <name type="scientific">Candidatus Methanocrinis natronophilus</name>
    <dbReference type="NCBI Taxonomy" id="3033396"/>
    <lineage>
        <taxon>Archaea</taxon>
        <taxon>Methanobacteriati</taxon>
        <taxon>Methanobacteriota</taxon>
        <taxon>Stenosarchaea group</taxon>
        <taxon>Methanomicrobia</taxon>
        <taxon>Methanotrichales</taxon>
        <taxon>Methanotrichaceae</taxon>
        <taxon>Methanocrinis</taxon>
    </lineage>
</organism>
<dbReference type="InterPro" id="IPR035437">
    <property type="entry name" value="SNase_OB-fold_sf"/>
</dbReference>
<evidence type="ECO:0000313" key="3">
    <source>
        <dbReference type="Proteomes" id="UP001220010"/>
    </source>
</evidence>
<dbReference type="Pfam" id="PF00565">
    <property type="entry name" value="SNase"/>
    <property type="match status" value="1"/>
</dbReference>
<protein>
    <submittedName>
        <fullName evidence="2">Thermonuclease family protein</fullName>
    </submittedName>
</protein>
<comment type="caution">
    <text evidence="2">The sequence shown here is derived from an EMBL/GenBank/DDBJ whole genome shotgun (WGS) entry which is preliminary data.</text>
</comment>
<reference evidence="2 3" key="1">
    <citation type="submission" date="2023-03" db="EMBL/GenBank/DDBJ databases">
        <title>WGS of Methanotrichaceae archaeon Mx.</title>
        <authorList>
            <person name="Sorokin D.Y."/>
            <person name="Merkel A.Y."/>
        </authorList>
    </citation>
    <scope>NUCLEOTIDE SEQUENCE [LARGE SCALE GENOMIC DNA]</scope>
    <source>
        <strain evidence="2 3">Mx</strain>
    </source>
</reference>
<dbReference type="Proteomes" id="UP001220010">
    <property type="component" value="Unassembled WGS sequence"/>
</dbReference>
<dbReference type="EMBL" id="JARFPK010000006">
    <property type="protein sequence ID" value="MDF0590041.1"/>
    <property type="molecule type" value="Genomic_DNA"/>
</dbReference>
<keyword evidence="3" id="KW-1185">Reference proteome</keyword>
<accession>A0ABT5X5R7</accession>
<evidence type="ECO:0000313" key="2">
    <source>
        <dbReference type="EMBL" id="MDF0590041.1"/>
    </source>
</evidence>
<dbReference type="SMART" id="SM00318">
    <property type="entry name" value="SNc"/>
    <property type="match status" value="1"/>
</dbReference>
<dbReference type="Gene3D" id="2.40.50.90">
    <property type="match status" value="1"/>
</dbReference>
<proteinExistence type="predicted"/>
<gene>
    <name evidence="2" type="ORF">P0O15_02455</name>
</gene>
<feature type="domain" description="TNase-like" evidence="1">
    <location>
        <begin position="48"/>
        <end position="167"/>
    </location>
</feature>
<name>A0ABT5X5R7_9EURY</name>
<dbReference type="SUPFAM" id="SSF50199">
    <property type="entry name" value="Staphylococcal nuclease"/>
    <property type="match status" value="1"/>
</dbReference>
<dbReference type="PROSITE" id="PS50830">
    <property type="entry name" value="TNASE_3"/>
    <property type="match status" value="1"/>
</dbReference>
<dbReference type="InterPro" id="IPR016071">
    <property type="entry name" value="Staphylococal_nuclease_OB-fold"/>
</dbReference>
<dbReference type="RefSeq" id="WP_316965800.1">
    <property type="nucleotide sequence ID" value="NZ_JARFPK010000006.1"/>
</dbReference>